<evidence type="ECO:0000256" key="1">
    <source>
        <dbReference type="ARBA" id="ARBA00001911"/>
    </source>
</evidence>
<dbReference type="CDD" id="cd08195">
    <property type="entry name" value="DHQS"/>
    <property type="match status" value="1"/>
</dbReference>
<comment type="function">
    <text evidence="4">Catalyzes the conversion of 3-deoxy-D-arabino-heptulosonate 7-phosphate (DAHP) to dehydroquinate (DHQ).</text>
</comment>
<dbReference type="GO" id="GO:0046872">
    <property type="term" value="F:metal ion binding"/>
    <property type="evidence" value="ECO:0007669"/>
    <property type="project" value="UniProtKB-KW"/>
</dbReference>
<dbReference type="RefSeq" id="WP_140990313.1">
    <property type="nucleotide sequence ID" value="NZ_VHIQ01000004.1"/>
</dbReference>
<keyword evidence="5" id="KW-0479">Metal-binding</keyword>
<keyword evidence="8" id="KW-0520">NAD</keyword>
<evidence type="ECO:0000256" key="5">
    <source>
        <dbReference type="ARBA" id="ARBA00022723"/>
    </source>
</evidence>
<dbReference type="OrthoDB" id="9806583at2"/>
<keyword evidence="6" id="KW-0547">Nucleotide-binding</keyword>
<dbReference type="PIRSF" id="PIRSF001455">
    <property type="entry name" value="DHQ_synth"/>
    <property type="match status" value="1"/>
</dbReference>
<evidence type="ECO:0000259" key="13">
    <source>
        <dbReference type="Pfam" id="PF24621"/>
    </source>
</evidence>
<dbReference type="PANTHER" id="PTHR43622:SF1">
    <property type="entry name" value="3-DEHYDROQUINATE SYNTHASE"/>
    <property type="match status" value="1"/>
</dbReference>
<keyword evidence="9 14" id="KW-0456">Lyase</keyword>
<dbReference type="InterPro" id="IPR050071">
    <property type="entry name" value="Dehydroquinate_synthase"/>
</dbReference>
<keyword evidence="10" id="KW-0170">Cobalt</keyword>
<evidence type="ECO:0000256" key="4">
    <source>
        <dbReference type="ARBA" id="ARBA00003485"/>
    </source>
</evidence>
<dbReference type="Gene3D" id="1.20.1090.10">
    <property type="entry name" value="Dehydroquinate synthase-like - alpha domain"/>
    <property type="match status" value="1"/>
</dbReference>
<dbReference type="Gene3D" id="3.40.50.1970">
    <property type="match status" value="1"/>
</dbReference>
<evidence type="ECO:0000256" key="10">
    <source>
        <dbReference type="ARBA" id="ARBA00023285"/>
    </source>
</evidence>
<dbReference type="EMBL" id="VHIQ01000004">
    <property type="protein sequence ID" value="TPV33351.1"/>
    <property type="molecule type" value="Genomic_DNA"/>
</dbReference>
<dbReference type="GO" id="GO:0003856">
    <property type="term" value="F:3-dehydroquinate synthase activity"/>
    <property type="evidence" value="ECO:0007669"/>
    <property type="project" value="UniProtKB-UniRule"/>
</dbReference>
<gene>
    <name evidence="14" type="primary">aroB</name>
    <name evidence="14" type="ORF">FJ651_09675</name>
</gene>
<evidence type="ECO:0000256" key="11">
    <source>
        <dbReference type="NCBIfam" id="TIGR01357"/>
    </source>
</evidence>
<dbReference type="AlphaFoldDB" id="A0A506PHR3"/>
<dbReference type="PANTHER" id="PTHR43622">
    <property type="entry name" value="3-DEHYDROQUINATE SYNTHASE"/>
    <property type="match status" value="1"/>
</dbReference>
<evidence type="ECO:0000259" key="12">
    <source>
        <dbReference type="Pfam" id="PF01761"/>
    </source>
</evidence>
<keyword evidence="15" id="KW-1185">Reference proteome</keyword>
<keyword evidence="7" id="KW-0862">Zinc</keyword>
<proteinExistence type="predicted"/>
<dbReference type="NCBIfam" id="TIGR01357">
    <property type="entry name" value="aroB"/>
    <property type="match status" value="1"/>
</dbReference>
<organism evidence="14 15">
    <name type="scientific">Paucihalobacter ruber</name>
    <dbReference type="NCBI Taxonomy" id="2567861"/>
    <lineage>
        <taxon>Bacteria</taxon>
        <taxon>Pseudomonadati</taxon>
        <taxon>Bacteroidota</taxon>
        <taxon>Flavobacteriia</taxon>
        <taxon>Flavobacteriales</taxon>
        <taxon>Flavobacteriaceae</taxon>
        <taxon>Paucihalobacter</taxon>
    </lineage>
</organism>
<dbReference type="EC" id="4.2.3.4" evidence="11"/>
<evidence type="ECO:0000313" key="15">
    <source>
        <dbReference type="Proteomes" id="UP000317332"/>
    </source>
</evidence>
<dbReference type="GO" id="GO:0009073">
    <property type="term" value="P:aromatic amino acid family biosynthetic process"/>
    <property type="evidence" value="ECO:0007669"/>
    <property type="project" value="InterPro"/>
</dbReference>
<dbReference type="GO" id="GO:0005737">
    <property type="term" value="C:cytoplasm"/>
    <property type="evidence" value="ECO:0007669"/>
    <property type="project" value="InterPro"/>
</dbReference>
<dbReference type="InterPro" id="IPR030960">
    <property type="entry name" value="DHQS/DOIS_N"/>
</dbReference>
<evidence type="ECO:0000256" key="3">
    <source>
        <dbReference type="ARBA" id="ARBA00001947"/>
    </source>
</evidence>
<dbReference type="InterPro" id="IPR030963">
    <property type="entry name" value="DHQ_synth_fam"/>
</dbReference>
<comment type="caution">
    <text evidence="14">The sequence shown here is derived from an EMBL/GenBank/DDBJ whole genome shotgun (WGS) entry which is preliminary data.</text>
</comment>
<evidence type="ECO:0000256" key="9">
    <source>
        <dbReference type="ARBA" id="ARBA00023239"/>
    </source>
</evidence>
<dbReference type="GO" id="GO:0000166">
    <property type="term" value="F:nucleotide binding"/>
    <property type="evidence" value="ECO:0007669"/>
    <property type="project" value="UniProtKB-KW"/>
</dbReference>
<accession>A0A506PHR3</accession>
<name>A0A506PHR3_9FLAO</name>
<feature type="domain" description="3-dehydroquinate synthase N-terminal" evidence="12">
    <location>
        <begin position="62"/>
        <end position="174"/>
    </location>
</feature>
<dbReference type="InterPro" id="IPR016037">
    <property type="entry name" value="DHQ_synth_AroB"/>
</dbReference>
<sequence length="358" mass="40384">MTTIKAKDYAVYFNSEGYKAINKYVSGTNISKIFILVDTNTHDFCLPLFLSEFETHLDIEIIEIEAGEINKNIDTCKGVWEALSELEADRKALLINLGGGVVTDLGGFVACTYQRGIKYINVPTTLLSMVDASVGGKTGVDLGVLKNQVGVISNGDMVIVDDRFLNTLPYEELRSGLAEMFKHGLIYSKEYWGKFKNLTEINTDKLSALTWESVDIKNKIVTQDPREENIRKTLNFGHTLGHAVESYFLNHHSKSMLLHGEAIAAGMLMEAFLSYKTTKLSKSDLEEIAEFITRFYPQADLHLTDYKSIIDLLKYDKKNSHGKINFVLLEEIGQPVLDCNVDNELIEHAFDFYINCYK</sequence>
<reference evidence="14 15" key="1">
    <citation type="submission" date="2019-06" db="EMBL/GenBank/DDBJ databases">
        <title>Flavobacteriaceae Paucihalobacterium erythroidium CWB-1, complete genome.</title>
        <authorList>
            <person name="Wu S."/>
        </authorList>
    </citation>
    <scope>NUCLEOTIDE SEQUENCE [LARGE SCALE GENOMIC DNA]</scope>
    <source>
        <strain evidence="14 15">CWB-1</strain>
    </source>
</reference>
<dbReference type="FunFam" id="3.40.50.1970:FF:000007">
    <property type="entry name" value="Pentafunctional AROM polypeptide"/>
    <property type="match status" value="1"/>
</dbReference>
<dbReference type="InterPro" id="IPR056179">
    <property type="entry name" value="DHQS_C"/>
</dbReference>
<feature type="domain" description="3-dehydroquinate synthase C-terminal" evidence="13">
    <location>
        <begin position="176"/>
        <end position="319"/>
    </location>
</feature>
<comment type="cofactor">
    <cofactor evidence="2">
        <name>Co(2+)</name>
        <dbReference type="ChEBI" id="CHEBI:48828"/>
    </cofactor>
</comment>
<dbReference type="Pfam" id="PF01761">
    <property type="entry name" value="DHQ_synthase"/>
    <property type="match status" value="1"/>
</dbReference>
<evidence type="ECO:0000256" key="2">
    <source>
        <dbReference type="ARBA" id="ARBA00001941"/>
    </source>
</evidence>
<protein>
    <recommendedName>
        <fullName evidence="11">3-dehydroquinate synthase</fullName>
        <ecNumber evidence="11">4.2.3.4</ecNumber>
    </recommendedName>
</protein>
<comment type="cofactor">
    <cofactor evidence="1">
        <name>NAD(+)</name>
        <dbReference type="ChEBI" id="CHEBI:57540"/>
    </cofactor>
</comment>
<evidence type="ECO:0000313" key="14">
    <source>
        <dbReference type="EMBL" id="TPV33351.1"/>
    </source>
</evidence>
<dbReference type="Proteomes" id="UP000317332">
    <property type="component" value="Unassembled WGS sequence"/>
</dbReference>
<dbReference type="Pfam" id="PF24621">
    <property type="entry name" value="DHQS_C"/>
    <property type="match status" value="1"/>
</dbReference>
<evidence type="ECO:0000256" key="6">
    <source>
        <dbReference type="ARBA" id="ARBA00022741"/>
    </source>
</evidence>
<evidence type="ECO:0000256" key="7">
    <source>
        <dbReference type="ARBA" id="ARBA00022833"/>
    </source>
</evidence>
<dbReference type="GO" id="GO:0009423">
    <property type="term" value="P:chorismate biosynthetic process"/>
    <property type="evidence" value="ECO:0007669"/>
    <property type="project" value="UniProtKB-UniRule"/>
</dbReference>
<dbReference type="SUPFAM" id="SSF56796">
    <property type="entry name" value="Dehydroquinate synthase-like"/>
    <property type="match status" value="1"/>
</dbReference>
<comment type="cofactor">
    <cofactor evidence="3">
        <name>Zn(2+)</name>
        <dbReference type="ChEBI" id="CHEBI:29105"/>
    </cofactor>
</comment>
<evidence type="ECO:0000256" key="8">
    <source>
        <dbReference type="ARBA" id="ARBA00023027"/>
    </source>
</evidence>